<reference evidence="3" key="1">
    <citation type="journal article" date="2019" name="Int. J. Syst. Evol. Microbiol.">
        <title>The Global Catalogue of Microorganisms (GCM) 10K type strain sequencing project: providing services to taxonomists for standard genome sequencing and annotation.</title>
        <authorList>
            <consortium name="The Broad Institute Genomics Platform"/>
            <consortium name="The Broad Institute Genome Sequencing Center for Infectious Disease"/>
            <person name="Wu L."/>
            <person name="Ma J."/>
        </authorList>
    </citation>
    <scope>NUCLEOTIDE SEQUENCE [LARGE SCALE GENOMIC DNA]</scope>
    <source>
        <strain evidence="3">JCM 17441</strain>
    </source>
</reference>
<protein>
    <recommendedName>
        <fullName evidence="4">ABC transporter permease</fullName>
    </recommendedName>
</protein>
<sequence length="331" mass="35427">MTRLFAAEWSRLFSRRVTLVTLVLIATLLALLTFGFTLTRSTPTPAEVESARVNAASAAEIWDQNVDRCSKVQSGLENANEHESFPRGCDYGPRPTTESLLDYGFSFHRQWPSLFYTAAIVLTLAGFVVGASFVGVEWSSGGMANLLLWAPRRGSVLAAKLLAACAGVGAISVVYLGVWTAAFMAVAAGNGTVSQMTAGEFGSLLLTGVRVVLLAIAGTALGFAIASLGRHTSTALGVGMAYLLVYELGTLVLFSVIQTVDYSQKYRLFPYISAWLTKSYTFETDVASCRVGCVPKAGFSGSWEQGGLVIIAVVALVVLASFWSMKRRDAR</sequence>
<feature type="transmembrane region" description="Helical" evidence="1">
    <location>
        <begin position="240"/>
        <end position="260"/>
    </location>
</feature>
<feature type="transmembrane region" description="Helical" evidence="1">
    <location>
        <begin position="306"/>
        <end position="325"/>
    </location>
</feature>
<evidence type="ECO:0000313" key="3">
    <source>
        <dbReference type="Proteomes" id="UP001500620"/>
    </source>
</evidence>
<evidence type="ECO:0000313" key="2">
    <source>
        <dbReference type="EMBL" id="GAA4248153.1"/>
    </source>
</evidence>
<proteinExistence type="predicted"/>
<dbReference type="EMBL" id="BAABAT010000005">
    <property type="protein sequence ID" value="GAA4248153.1"/>
    <property type="molecule type" value="Genomic_DNA"/>
</dbReference>
<keyword evidence="3" id="KW-1185">Reference proteome</keyword>
<evidence type="ECO:0000256" key="1">
    <source>
        <dbReference type="SAM" id="Phobius"/>
    </source>
</evidence>
<name>A0ABP8D5S0_9ACTN</name>
<organism evidence="2 3">
    <name type="scientific">Dactylosporangium darangshiense</name>
    <dbReference type="NCBI Taxonomy" id="579108"/>
    <lineage>
        <taxon>Bacteria</taxon>
        <taxon>Bacillati</taxon>
        <taxon>Actinomycetota</taxon>
        <taxon>Actinomycetes</taxon>
        <taxon>Micromonosporales</taxon>
        <taxon>Micromonosporaceae</taxon>
        <taxon>Dactylosporangium</taxon>
    </lineage>
</organism>
<dbReference type="Pfam" id="PF12679">
    <property type="entry name" value="ABC2_membrane_2"/>
    <property type="match status" value="1"/>
</dbReference>
<dbReference type="Proteomes" id="UP001500620">
    <property type="component" value="Unassembled WGS sequence"/>
</dbReference>
<dbReference type="RefSeq" id="WP_345125062.1">
    <property type="nucleotide sequence ID" value="NZ_BAABAT010000005.1"/>
</dbReference>
<feature type="transmembrane region" description="Helical" evidence="1">
    <location>
        <begin position="114"/>
        <end position="136"/>
    </location>
</feature>
<accession>A0ABP8D5S0</accession>
<gene>
    <name evidence="2" type="ORF">GCM10022255_026960</name>
</gene>
<feature type="transmembrane region" description="Helical" evidence="1">
    <location>
        <begin position="208"/>
        <end position="228"/>
    </location>
</feature>
<dbReference type="PANTHER" id="PTHR37305">
    <property type="entry name" value="INTEGRAL MEMBRANE PROTEIN-RELATED"/>
    <property type="match status" value="1"/>
</dbReference>
<keyword evidence="1" id="KW-0472">Membrane</keyword>
<keyword evidence="1" id="KW-0812">Transmembrane</keyword>
<keyword evidence="1" id="KW-1133">Transmembrane helix</keyword>
<feature type="transmembrane region" description="Helical" evidence="1">
    <location>
        <begin position="157"/>
        <end position="188"/>
    </location>
</feature>
<dbReference type="PANTHER" id="PTHR37305:SF1">
    <property type="entry name" value="MEMBRANE PROTEIN"/>
    <property type="match status" value="1"/>
</dbReference>
<comment type="caution">
    <text evidence="2">The sequence shown here is derived from an EMBL/GenBank/DDBJ whole genome shotgun (WGS) entry which is preliminary data.</text>
</comment>
<evidence type="ECO:0008006" key="4">
    <source>
        <dbReference type="Google" id="ProtNLM"/>
    </source>
</evidence>